<keyword evidence="5" id="KW-1185">Reference proteome</keyword>
<accession>A0AAW0RSW4</accession>
<evidence type="ECO:0000256" key="2">
    <source>
        <dbReference type="SAM" id="MobiDB-lite"/>
    </source>
</evidence>
<dbReference type="Gene3D" id="2.40.50.40">
    <property type="match status" value="1"/>
</dbReference>
<keyword evidence="1" id="KW-0175">Coiled coil</keyword>
<name>A0AAW0RSW4_9HYPO</name>
<dbReference type="EMBL" id="JAAHCF010000325">
    <property type="protein sequence ID" value="KAK8145048.1"/>
    <property type="molecule type" value="Genomic_DNA"/>
</dbReference>
<proteinExistence type="predicted"/>
<sequence>MPRSKKPARTGKKPAEQTFQTGWYSIRQILDEKRVANRIQYLVDWDDDAKTGESHEPTWVSSSNVTLLAKSEWKNKKATSASKPPPATSLSQTGQTSQSDQSPRPANFRQLERTKSKSRARSSSAASSIDAGPASKRPRYSPSSSTEPVPSIVSAPSPSPAADAPEFEGPADVQTELIIDIPNAPNFDPAEFFSICASQSTNYPSQSLSELEEQDQRLALSSQISLRTVPDSQDYSGQSLSTASLHKVIDSAVSSLPESGCAVIPDSLERQGNRVVSTYTENTHEFIPESSIPAETNADSAIPSRQQDAKEQSFSGVPRFNSTSDSSNQPAQSPQITARDSLSASLGEAPKFLTQLEILEYSTLLTSSPHREQPSPPLSQAGTSPAPQASHQASHDAQVVPDFFDTVLERAIDGKETNTTPAQDPIRDPQNKYSHISDEIDLEEISMADSTGTQRSAVDELNDLFTINPTTDSPAQSHDTNQAAATEDGASEIFKLQNQPSQNPSASVDSLDPSHWHPPTVEAVDESDLTASTSGIAFNTQPDTHAQLLIPMHSHEGLPGTVSPSEILASAGAVLDDNASPILEASGVIPAAVFGSSAERIIPGQQSPGSPSSSATSDDPVLMHHLVTLPFQASVRPQYDDILLAHRKHVKEFSEVFSNEEYVEPNPSLVEKIDELFCALRNICDYPQDLLGTSLEKLSPRDQVKYACDANPKFNFIFELLQGIETSIRVLIVAQSVELLRLLAHVAATLDIDCSAPALESLHNVSNDSACNVTLALPNEEFDIDDFEVVIGFDHTFGSSPVAQALLRQGQAVRPPMVITLVTTHSIEHIDRQLQGELNPLERRNALLASIVNARKLTSDPDRGYPEPYSIATIFYEFLNGAAEEVFWDPIPVPEDVLDVYMSSQSQSQQPAVAETESSRKRKLDDDNEEEAKRMRSTFKESSASKQEVPLPDDVRSLLDSVSAAGQALPGSRVSIRVPLSVLQAIAEKMSELERQAAASNKESQYKSVIESLEARLREYERTSSKTYQAYRAAIEERTKAEREKTKSDTALQSAQEAAEKQSTKLQTRIGELEVTVSRLTSDSASEGANPLAASEKLLTETQDTVKRLEKRLENATQDGEYAKNAYQEASSAATVLQTENKELKTQNEKLLQRSSENVTKIHEIQSESMAKVYLQQIAELRTQMREREAELDRTREELRQVRARRETRQASVPRSPRMGLMSPRIGWPYANPASRGTSPTGTAEGAAIIGALPAGNGNGRWNHLRE</sequence>
<protein>
    <recommendedName>
        <fullName evidence="3">Chromo domain-containing protein</fullName>
    </recommendedName>
</protein>
<feature type="compositionally biased region" description="Polar residues" evidence="2">
    <location>
        <begin position="467"/>
        <end position="484"/>
    </location>
</feature>
<feature type="region of interest" description="Disordered" evidence="2">
    <location>
        <begin position="1202"/>
        <end position="1247"/>
    </location>
</feature>
<feature type="domain" description="Chromo" evidence="3">
    <location>
        <begin position="24"/>
        <end position="65"/>
    </location>
</feature>
<reference evidence="4 5" key="1">
    <citation type="submission" date="2020-02" db="EMBL/GenBank/DDBJ databases">
        <title>Comparative genomics of the hypocrealean fungal genus Beauvera.</title>
        <authorList>
            <person name="Showalter D.N."/>
            <person name="Bushley K.E."/>
            <person name="Rehner S.A."/>
        </authorList>
    </citation>
    <scope>NUCLEOTIDE SEQUENCE [LARGE SCALE GENOMIC DNA]</scope>
    <source>
        <strain evidence="4 5">ARSEF4384</strain>
    </source>
</reference>
<feature type="region of interest" description="Disordered" evidence="2">
    <location>
        <begin position="467"/>
        <end position="519"/>
    </location>
</feature>
<evidence type="ECO:0000256" key="1">
    <source>
        <dbReference type="SAM" id="Coils"/>
    </source>
</evidence>
<dbReference type="AlphaFoldDB" id="A0AAW0RSW4"/>
<gene>
    <name evidence="4" type="ORF">G3M48_004976</name>
</gene>
<feature type="region of interest" description="Disordered" evidence="2">
    <location>
        <begin position="414"/>
        <end position="434"/>
    </location>
</feature>
<organism evidence="4 5">
    <name type="scientific">Beauveria asiatica</name>
    <dbReference type="NCBI Taxonomy" id="1069075"/>
    <lineage>
        <taxon>Eukaryota</taxon>
        <taxon>Fungi</taxon>
        <taxon>Dikarya</taxon>
        <taxon>Ascomycota</taxon>
        <taxon>Pezizomycotina</taxon>
        <taxon>Sordariomycetes</taxon>
        <taxon>Hypocreomycetidae</taxon>
        <taxon>Hypocreales</taxon>
        <taxon>Cordycipitaceae</taxon>
        <taxon>Beauveria</taxon>
    </lineage>
</organism>
<feature type="compositionally biased region" description="Polar residues" evidence="2">
    <location>
        <begin position="378"/>
        <end position="392"/>
    </location>
</feature>
<feature type="region of interest" description="Disordered" evidence="2">
    <location>
        <begin position="74"/>
        <end position="167"/>
    </location>
</feature>
<feature type="region of interest" description="Disordered" evidence="2">
    <location>
        <begin position="367"/>
        <end position="396"/>
    </location>
</feature>
<evidence type="ECO:0000313" key="5">
    <source>
        <dbReference type="Proteomes" id="UP001397290"/>
    </source>
</evidence>
<feature type="region of interest" description="Disordered" evidence="2">
    <location>
        <begin position="902"/>
        <end position="950"/>
    </location>
</feature>
<comment type="caution">
    <text evidence="4">The sequence shown here is derived from an EMBL/GenBank/DDBJ whole genome shotgun (WGS) entry which is preliminary data.</text>
</comment>
<dbReference type="InterPro" id="IPR000953">
    <property type="entry name" value="Chromo/chromo_shadow_dom"/>
</dbReference>
<evidence type="ECO:0000313" key="4">
    <source>
        <dbReference type="EMBL" id="KAK8145048.1"/>
    </source>
</evidence>
<feature type="compositionally biased region" description="Low complexity" evidence="2">
    <location>
        <begin position="148"/>
        <end position="164"/>
    </location>
</feature>
<feature type="region of interest" description="Disordered" evidence="2">
    <location>
        <begin position="1038"/>
        <end position="1065"/>
    </location>
</feature>
<feature type="compositionally biased region" description="Basic and acidic residues" evidence="2">
    <location>
        <begin position="1038"/>
        <end position="1048"/>
    </location>
</feature>
<feature type="coiled-coil region" evidence="1">
    <location>
        <begin position="983"/>
        <end position="1030"/>
    </location>
</feature>
<feature type="compositionally biased region" description="Polar residues" evidence="2">
    <location>
        <begin position="293"/>
        <end position="342"/>
    </location>
</feature>
<feature type="compositionally biased region" description="Basic and acidic residues" evidence="2">
    <location>
        <begin position="425"/>
        <end position="434"/>
    </location>
</feature>
<dbReference type="Gene3D" id="3.40.50.12360">
    <property type="match status" value="1"/>
</dbReference>
<feature type="compositionally biased region" description="Low complexity" evidence="2">
    <location>
        <begin position="88"/>
        <end position="102"/>
    </location>
</feature>
<dbReference type="InterPro" id="IPR038609">
    <property type="entry name" value="HDA1_su2/3_sf"/>
</dbReference>
<evidence type="ECO:0000259" key="3">
    <source>
        <dbReference type="PROSITE" id="PS50013"/>
    </source>
</evidence>
<feature type="compositionally biased region" description="Polar residues" evidence="2">
    <location>
        <begin position="496"/>
        <end position="508"/>
    </location>
</feature>
<dbReference type="Proteomes" id="UP001397290">
    <property type="component" value="Unassembled WGS sequence"/>
</dbReference>
<dbReference type="PANTHER" id="PTHR43941">
    <property type="entry name" value="STRUCTURAL MAINTENANCE OF CHROMOSOMES PROTEIN 2"/>
    <property type="match status" value="1"/>
</dbReference>
<dbReference type="PROSITE" id="PS50013">
    <property type="entry name" value="CHROMO_2"/>
    <property type="match status" value="1"/>
</dbReference>
<feature type="region of interest" description="Disordered" evidence="2">
    <location>
        <begin position="284"/>
        <end position="342"/>
    </location>
</feature>
<dbReference type="PANTHER" id="PTHR43941:SF1">
    <property type="entry name" value="STRUCTURAL MAINTENANCE OF CHROMOSOMES PROTEIN 2"/>
    <property type="match status" value="1"/>
</dbReference>